<proteinExistence type="inferred from homology"/>
<dbReference type="Proteomes" id="UP000612282">
    <property type="component" value="Unassembled WGS sequence"/>
</dbReference>
<dbReference type="PANTHER" id="PTHR43030">
    <property type="entry name" value="PHOSPHOENOLPYRUVATE SYNTHASE"/>
    <property type="match status" value="1"/>
</dbReference>
<dbReference type="EMBL" id="BOMG01000126">
    <property type="protein sequence ID" value="GID61425.1"/>
    <property type="molecule type" value="Genomic_DNA"/>
</dbReference>
<dbReference type="PROSITE" id="PS00370">
    <property type="entry name" value="PEP_ENZYMES_PHOS_SITE"/>
    <property type="match status" value="1"/>
</dbReference>
<reference evidence="5 6" key="1">
    <citation type="submission" date="2021-01" db="EMBL/GenBank/DDBJ databases">
        <title>Whole genome shotgun sequence of Actinoplanes couchii NBRC 106145.</title>
        <authorList>
            <person name="Komaki H."/>
            <person name="Tamura T."/>
        </authorList>
    </citation>
    <scope>NUCLEOTIDE SEQUENCE [LARGE SCALE GENOMIC DNA]</scope>
    <source>
        <strain evidence="5 6">NBRC 106145</strain>
    </source>
</reference>
<dbReference type="PANTHER" id="PTHR43030:SF1">
    <property type="entry name" value="PHOSPHOENOLPYRUVATE SYNTHASE"/>
    <property type="match status" value="1"/>
</dbReference>
<keyword evidence="6" id="KW-1185">Reference proteome</keyword>
<comment type="similarity">
    <text evidence="1">Belongs to the PEP-utilizing enzyme family.</text>
</comment>
<evidence type="ECO:0000256" key="3">
    <source>
        <dbReference type="ARBA" id="ARBA00022840"/>
    </source>
</evidence>
<dbReference type="Gene3D" id="3.50.30.10">
    <property type="entry name" value="Phosphohistidine domain"/>
    <property type="match status" value="1"/>
</dbReference>
<sequence length="107" mass="10883">MTTVIGTAASPGVAEGPARVVHTAADIAEVRPGEVLVAPMTSPEWLAVFNRVIAVVTDSGGVTCHAAIVSREYGIPAVTGTSMATTAIVTGARIRVDGDQGEITVLR</sequence>
<comment type="caution">
    <text evidence="5">The sequence shown here is derived from an EMBL/GenBank/DDBJ whole genome shotgun (WGS) entry which is preliminary data.</text>
</comment>
<evidence type="ECO:0000256" key="1">
    <source>
        <dbReference type="ARBA" id="ARBA00007837"/>
    </source>
</evidence>
<dbReference type="Pfam" id="PF00391">
    <property type="entry name" value="PEP-utilizers"/>
    <property type="match status" value="1"/>
</dbReference>
<name>A0ABQ3XSN9_9ACTN</name>
<gene>
    <name evidence="5" type="ORF">Aco03nite_098290</name>
</gene>
<dbReference type="InterPro" id="IPR036637">
    <property type="entry name" value="Phosphohistidine_dom_sf"/>
</dbReference>
<dbReference type="SUPFAM" id="SSF52009">
    <property type="entry name" value="Phosphohistidine domain"/>
    <property type="match status" value="1"/>
</dbReference>
<keyword evidence="2" id="KW-0547">Nucleotide-binding</keyword>
<evidence type="ECO:0000313" key="6">
    <source>
        <dbReference type="Proteomes" id="UP000612282"/>
    </source>
</evidence>
<feature type="domain" description="PEP-utilising enzyme mobile" evidence="4">
    <location>
        <begin position="31"/>
        <end position="101"/>
    </location>
</feature>
<evidence type="ECO:0000256" key="2">
    <source>
        <dbReference type="ARBA" id="ARBA00022741"/>
    </source>
</evidence>
<keyword evidence="3" id="KW-0067">ATP-binding</keyword>
<accession>A0ABQ3XSN9</accession>
<dbReference type="InterPro" id="IPR006319">
    <property type="entry name" value="PEP_synth"/>
</dbReference>
<dbReference type="InterPro" id="IPR018274">
    <property type="entry name" value="PEP_util_AS"/>
</dbReference>
<evidence type="ECO:0000259" key="4">
    <source>
        <dbReference type="Pfam" id="PF00391"/>
    </source>
</evidence>
<dbReference type="InterPro" id="IPR008279">
    <property type="entry name" value="PEP-util_enz_mobile_dom"/>
</dbReference>
<evidence type="ECO:0000313" key="5">
    <source>
        <dbReference type="EMBL" id="GID61425.1"/>
    </source>
</evidence>
<organism evidence="5 6">
    <name type="scientific">Actinoplanes couchii</name>
    <dbReference type="NCBI Taxonomy" id="403638"/>
    <lineage>
        <taxon>Bacteria</taxon>
        <taxon>Bacillati</taxon>
        <taxon>Actinomycetota</taxon>
        <taxon>Actinomycetes</taxon>
        <taxon>Micromonosporales</taxon>
        <taxon>Micromonosporaceae</taxon>
        <taxon>Actinoplanes</taxon>
    </lineage>
</organism>
<protein>
    <recommendedName>
        <fullName evidence="4">PEP-utilising enzyme mobile domain-containing protein</fullName>
    </recommendedName>
</protein>
<dbReference type="RefSeq" id="WP_203809381.1">
    <property type="nucleotide sequence ID" value="NZ_BAAAQE010000104.1"/>
</dbReference>